<proteinExistence type="predicted"/>
<sequence length="505" mass="57883">MPFEAVPDNESQTPQFYSPIESCDDYASLEHKIKKLEEDIKNVSIYLNEIGEQIITKEDIGRNDQQFDEIKAPSSCLQESDFNQQKPHDSLTDSCRRQQNHQTSPALNFKQENRRYKTNHAKLQFRSVAHNKNDMSVGYDMNQKPVAIDEPRFIPTGSINSNIRLKAGTEFEEFSEATHFVATPDKSFSERLQLLANKASGFDQKLEDIGIKLIPRQVLQQCLHLFQAIVELYKLYKDIKQPNDPSADHNEEHLNISSEYYKLLADTNHQAMMLEQQLMSMKNLRPEERMLGKRTQEFLDSKKHLGLVANVGNDNEVLNKRNFNPQPEILLDNETCCGKSKMTKESPRMKCKTVPSNICQPDSKDSPFGATASQAKNGTHIDSLSKLADSQKQNMPWSQADQINVKYPIIHFNLCKAVEDLIDSLQLSSFALTIVPNRNNNLYLIHVSCIHSGESLTYLYATEQAFEEAQQFGLFNRFLTFFIINSNDNETLLFEHSFEIIDDIE</sequence>
<dbReference type="VEuPathDB" id="VectorBase:SCAU006208"/>
<protein>
    <submittedName>
        <fullName evidence="3">Uncharacterized protein</fullName>
    </submittedName>
</protein>
<dbReference type="EnsemblMetazoa" id="SCAU006208-RB">
    <property type="protein sequence ID" value="SCAU006208-PB"/>
    <property type="gene ID" value="SCAU006208"/>
</dbReference>
<name>A0A1I8PAB5_STOCA</name>
<gene>
    <name evidence="3" type="primary">106093835</name>
</gene>
<evidence type="ECO:0000313" key="3">
    <source>
        <dbReference type="EnsemblMetazoa" id="SCAU006208-PB"/>
    </source>
</evidence>
<evidence type="ECO:0000256" key="2">
    <source>
        <dbReference type="SAM" id="MobiDB-lite"/>
    </source>
</evidence>
<organism evidence="3 4">
    <name type="scientific">Stomoxys calcitrans</name>
    <name type="common">Stable fly</name>
    <name type="synonym">Conops calcitrans</name>
    <dbReference type="NCBI Taxonomy" id="35570"/>
    <lineage>
        <taxon>Eukaryota</taxon>
        <taxon>Metazoa</taxon>
        <taxon>Ecdysozoa</taxon>
        <taxon>Arthropoda</taxon>
        <taxon>Hexapoda</taxon>
        <taxon>Insecta</taxon>
        <taxon>Pterygota</taxon>
        <taxon>Neoptera</taxon>
        <taxon>Endopterygota</taxon>
        <taxon>Diptera</taxon>
        <taxon>Brachycera</taxon>
        <taxon>Muscomorpha</taxon>
        <taxon>Muscoidea</taxon>
        <taxon>Muscidae</taxon>
        <taxon>Stomoxys</taxon>
    </lineage>
</organism>
<dbReference type="AlphaFoldDB" id="A0A1I8PAB5"/>
<keyword evidence="4" id="KW-1185">Reference proteome</keyword>
<feature type="compositionally biased region" description="Basic and acidic residues" evidence="2">
    <location>
        <begin position="86"/>
        <end position="96"/>
    </location>
</feature>
<feature type="compositionally biased region" description="Polar residues" evidence="2">
    <location>
        <begin position="75"/>
        <end position="85"/>
    </location>
</feature>
<reference evidence="3" key="1">
    <citation type="submission" date="2020-05" db="UniProtKB">
        <authorList>
            <consortium name="EnsemblMetazoa"/>
        </authorList>
    </citation>
    <scope>IDENTIFICATION</scope>
    <source>
        <strain evidence="3">USDA</strain>
    </source>
</reference>
<keyword evidence="1" id="KW-0175">Coiled coil</keyword>
<dbReference type="Proteomes" id="UP000095300">
    <property type="component" value="Unassembled WGS sequence"/>
</dbReference>
<feature type="region of interest" description="Disordered" evidence="2">
    <location>
        <begin position="75"/>
        <end position="108"/>
    </location>
</feature>
<evidence type="ECO:0000256" key="1">
    <source>
        <dbReference type="SAM" id="Coils"/>
    </source>
</evidence>
<evidence type="ECO:0000313" key="4">
    <source>
        <dbReference type="Proteomes" id="UP000095300"/>
    </source>
</evidence>
<dbReference type="OrthoDB" id="7860528at2759"/>
<feature type="coiled-coil region" evidence="1">
    <location>
        <begin position="26"/>
        <end position="53"/>
    </location>
</feature>
<accession>A0A1I8PAB5</accession>